<sequence>MAYDEELAERIRDLIEPGPTVAERKMFGGLSFLIGGNMALAVSGKGGLLVRVGPELGEQLIDDGDVQQAVMGSREMTGWVRVAATHVEDDTRLREWVDRGVGFARSLPPKD</sequence>
<dbReference type="Gene3D" id="3.30.1460.30">
    <property type="entry name" value="YgaC/TfoX-N like chaperone"/>
    <property type="match status" value="1"/>
</dbReference>
<name>A0A5R8NJS5_9NOCA</name>
<comment type="caution">
    <text evidence="2">The sequence shown here is derived from an EMBL/GenBank/DDBJ whole genome shotgun (WGS) entry which is preliminary data.</text>
</comment>
<evidence type="ECO:0000313" key="2">
    <source>
        <dbReference type="EMBL" id="TLF75804.1"/>
    </source>
</evidence>
<dbReference type="SUPFAM" id="SSF159894">
    <property type="entry name" value="YgaC/TfoX-N like"/>
    <property type="match status" value="1"/>
</dbReference>
<dbReference type="InterPro" id="IPR007076">
    <property type="entry name" value="TfoX_N"/>
</dbReference>
<feature type="domain" description="TfoX N-terminal" evidence="1">
    <location>
        <begin position="14"/>
        <end position="103"/>
    </location>
</feature>
<gene>
    <name evidence="2" type="ORF">FEK34_18710</name>
</gene>
<evidence type="ECO:0000313" key="3">
    <source>
        <dbReference type="Proteomes" id="UP000306378"/>
    </source>
</evidence>
<dbReference type="EMBL" id="VBUT01000007">
    <property type="protein sequence ID" value="TLF75804.1"/>
    <property type="molecule type" value="Genomic_DNA"/>
</dbReference>
<evidence type="ECO:0000259" key="1">
    <source>
        <dbReference type="Pfam" id="PF04993"/>
    </source>
</evidence>
<proteinExistence type="predicted"/>
<protein>
    <submittedName>
        <fullName evidence="2">TfoX/Sxy family protein</fullName>
    </submittedName>
</protein>
<organism evidence="2 3">
    <name type="scientific">Nocardia cyriacigeorgica</name>
    <dbReference type="NCBI Taxonomy" id="135487"/>
    <lineage>
        <taxon>Bacteria</taxon>
        <taxon>Bacillati</taxon>
        <taxon>Actinomycetota</taxon>
        <taxon>Actinomycetes</taxon>
        <taxon>Mycobacteriales</taxon>
        <taxon>Nocardiaceae</taxon>
        <taxon>Nocardia</taxon>
    </lineage>
</organism>
<dbReference type="RefSeq" id="WP_138449308.1">
    <property type="nucleotide sequence ID" value="NZ_VBUT01000007.1"/>
</dbReference>
<dbReference type="Proteomes" id="UP000306378">
    <property type="component" value="Unassembled WGS sequence"/>
</dbReference>
<dbReference type="Pfam" id="PF04993">
    <property type="entry name" value="TfoX_N"/>
    <property type="match status" value="1"/>
</dbReference>
<accession>A0A5R8NJS5</accession>
<reference evidence="2 3" key="1">
    <citation type="submission" date="2019-05" db="EMBL/GenBank/DDBJ databases">
        <title>Genomes sequences of two Nocardia cyriacigeorgica environmental isolates, type strains Nocardia asteroides ATCC 19247 and Nocardia cyriacigeorgica DSM 44484.</title>
        <authorList>
            <person name="Vautrin F."/>
            <person name="Bergeron E."/>
            <person name="Dubost A."/>
            <person name="Abrouk D."/>
            <person name="Rodriguez Nava V."/>
            <person name="Pujic P."/>
        </authorList>
    </citation>
    <scope>NUCLEOTIDE SEQUENCE [LARGE SCALE GENOMIC DNA]</scope>
    <source>
        <strain evidence="2 3">EML 446</strain>
    </source>
</reference>
<dbReference type="AlphaFoldDB" id="A0A5R8NJS5"/>